<dbReference type="Pfam" id="PF16090">
    <property type="entry name" value="DUF4819"/>
    <property type="match status" value="1"/>
</dbReference>
<proteinExistence type="predicted"/>
<dbReference type="Pfam" id="PF25981">
    <property type="entry name" value="HTH_Cic_C"/>
    <property type="match status" value="1"/>
</dbReference>
<dbReference type="RefSeq" id="XP_002423691.1">
    <property type="nucleotide sequence ID" value="XM_002423646.1"/>
</dbReference>
<feature type="compositionally biased region" description="Polar residues" evidence="8">
    <location>
        <begin position="1463"/>
        <end position="1490"/>
    </location>
</feature>
<evidence type="ECO:0000313" key="10">
    <source>
        <dbReference type="EMBL" id="EEB10953.1"/>
    </source>
</evidence>
<gene>
    <name evidence="11" type="primary">8231359</name>
    <name evidence="10" type="ORF">Phum_PHUM079880</name>
</gene>
<feature type="region of interest" description="Disordered" evidence="8">
    <location>
        <begin position="487"/>
        <end position="519"/>
    </location>
</feature>
<evidence type="ECO:0000259" key="9">
    <source>
        <dbReference type="PROSITE" id="PS50118"/>
    </source>
</evidence>
<dbReference type="GeneID" id="8231359"/>
<feature type="compositionally biased region" description="Polar residues" evidence="8">
    <location>
        <begin position="32"/>
        <end position="42"/>
    </location>
</feature>
<evidence type="ECO:0000256" key="4">
    <source>
        <dbReference type="ARBA" id="ARBA00023125"/>
    </source>
</evidence>
<feature type="compositionally biased region" description="Low complexity" evidence="8">
    <location>
        <begin position="900"/>
        <end position="909"/>
    </location>
</feature>
<keyword evidence="2" id="KW-0597">Phosphoprotein</keyword>
<keyword evidence="12" id="KW-1185">Reference proteome</keyword>
<reference evidence="10" key="2">
    <citation type="submission" date="2007-04" db="EMBL/GenBank/DDBJ databases">
        <title>The genome of the human body louse.</title>
        <authorList>
            <consortium name="The Human Body Louse Genome Consortium"/>
            <person name="Kirkness E."/>
            <person name="Walenz B."/>
            <person name="Hass B."/>
            <person name="Bruggner R."/>
            <person name="Strausberg R."/>
        </authorList>
    </citation>
    <scope>NUCLEOTIDE SEQUENCE</scope>
    <source>
        <strain evidence="10">USDA</strain>
    </source>
</reference>
<dbReference type="PANTHER" id="PTHR13059">
    <property type="entry name" value="HMG-BOX TRANSCRIPTION FACTOR BBX"/>
    <property type="match status" value="1"/>
</dbReference>
<dbReference type="Pfam" id="PF00505">
    <property type="entry name" value="HMG_box"/>
    <property type="match status" value="1"/>
</dbReference>
<dbReference type="InParanoid" id="E0VC47"/>
<evidence type="ECO:0000256" key="5">
    <source>
        <dbReference type="ARBA" id="ARBA00023163"/>
    </source>
</evidence>
<feature type="region of interest" description="Disordered" evidence="8">
    <location>
        <begin position="1693"/>
        <end position="1731"/>
    </location>
</feature>
<feature type="compositionally biased region" description="Polar residues" evidence="8">
    <location>
        <begin position="1548"/>
        <end position="1565"/>
    </location>
</feature>
<feature type="compositionally biased region" description="Basic and acidic residues" evidence="8">
    <location>
        <begin position="1537"/>
        <end position="1546"/>
    </location>
</feature>
<feature type="region of interest" description="Disordered" evidence="8">
    <location>
        <begin position="1"/>
        <end position="80"/>
    </location>
</feature>
<dbReference type="InterPro" id="IPR009071">
    <property type="entry name" value="HMG_box_dom"/>
</dbReference>
<keyword evidence="3" id="KW-0805">Transcription regulation</keyword>
<feature type="region of interest" description="Disordered" evidence="8">
    <location>
        <begin position="1052"/>
        <end position="1132"/>
    </location>
</feature>
<dbReference type="InterPro" id="IPR032147">
    <property type="entry name" value="Cic_dom"/>
</dbReference>
<dbReference type="SMART" id="SM00398">
    <property type="entry name" value="HMG"/>
    <property type="match status" value="1"/>
</dbReference>
<accession>E0VC47</accession>
<dbReference type="EMBL" id="DS235047">
    <property type="protein sequence ID" value="EEB10953.1"/>
    <property type="molecule type" value="Genomic_DNA"/>
</dbReference>
<dbReference type="GO" id="GO:0000977">
    <property type="term" value="F:RNA polymerase II transcription regulatory region sequence-specific DNA binding"/>
    <property type="evidence" value="ECO:0007669"/>
    <property type="project" value="TreeGrafter"/>
</dbReference>
<name>E0VC47_PEDHC</name>
<protein>
    <submittedName>
        <fullName evidence="10 11">Capicua protein, putative</fullName>
    </submittedName>
</protein>
<evidence type="ECO:0000256" key="2">
    <source>
        <dbReference type="ARBA" id="ARBA00022553"/>
    </source>
</evidence>
<evidence type="ECO:0000256" key="8">
    <source>
        <dbReference type="SAM" id="MobiDB-lite"/>
    </source>
</evidence>
<feature type="region of interest" description="Disordered" evidence="8">
    <location>
        <begin position="1357"/>
        <end position="1380"/>
    </location>
</feature>
<evidence type="ECO:0000256" key="6">
    <source>
        <dbReference type="ARBA" id="ARBA00023242"/>
    </source>
</evidence>
<reference evidence="10" key="1">
    <citation type="submission" date="2007-04" db="EMBL/GenBank/DDBJ databases">
        <title>Annotation of Pediculus humanus corporis strain USDA.</title>
        <authorList>
            <person name="Kirkness E."/>
            <person name="Hannick L."/>
            <person name="Hass B."/>
            <person name="Bruggner R."/>
            <person name="Lawson D."/>
            <person name="Bidwell S."/>
            <person name="Joardar V."/>
            <person name="Caler E."/>
            <person name="Walenz B."/>
            <person name="Inman J."/>
            <person name="Schobel S."/>
            <person name="Galinsky K."/>
            <person name="Amedeo P."/>
            <person name="Strausberg R."/>
        </authorList>
    </citation>
    <scope>NUCLEOTIDE SEQUENCE</scope>
    <source>
        <strain evidence="10">USDA</strain>
    </source>
</reference>
<dbReference type="PROSITE" id="PS50118">
    <property type="entry name" value="HMG_BOX_2"/>
    <property type="match status" value="1"/>
</dbReference>
<dbReference type="SUPFAM" id="SSF47095">
    <property type="entry name" value="HMG-box"/>
    <property type="match status" value="1"/>
</dbReference>
<feature type="domain" description="HMG box" evidence="9">
    <location>
        <begin position="980"/>
        <end position="1048"/>
    </location>
</feature>
<sequence length="1731" mass="190425">MSEGNVQITKEVRVSAEMTETGSHKSGFAAGYNSSRQQNGNEVSRKDESPIITAKKLPKKRKFDPSELEEMETTSMVNSVQGRNELNFEPQDLTQNVLRSQGVVMPPQSAAVDYSRCIKMSVASQRSQTENKTEDLQLRIEEIPQRRIISVPRNDSINLSEWCGHRVLAKRDKVYLPGVIKKAESSGDIWVKFDYCENEIIMFTDVLGRGKFDVISDASPSVGQVALGNRVCVRVAANNSDPHTIFVEGYVCNILTSPVQFVVKIYSNPNEEHIVKRADLRLVQPPWFDELEGLGPPVVSPLNMNGRFQQTSTPLQIHHVVPTLQSNDAGCFRSAATSPLHQITTPISLHSNSTALSNCSNEDLRRRQYDDSCESDDELRREDILFTSDADGKLSGSSKRSSMQSRGSTSSLIEPRSTTPRSSATTPRSQAATPHKYKKGDVVSTPSGIRKKFNGKQWRRLCSKDGCTKESQRRGYCSRHLSLKGNSLRTGPANIPRSKGMGSMDGEETSRDSDTSPNYSRMITQDETEVANMLVSLGSSRSATPAFSPTNQVSSPSPRQNVFMPITSPASQSSSGMITRSNSLVSPNHTKWKTQTSPLPSQHFVGSTCQNVIRPELVRPGQVVMSQPSPNPHPTGMATSVIRISPSPSRTVAPSSTTQRVTWRIDSPSVTSPQNNCSRTTVMSSGSHQQQGIILQKALTSANNSNNSIDIKPMPVQEAEPKIIRTQSQTNLAVMVPKSDRGTLYLFPQQTGFHPEKKLLVIKSEDNKFPTIMVNHRVPNSNASTTSVVVDKAGVQQGNKIGVQVSPNQIDNVRAETSKTNNIKSSIQNSTNTTTVLQASNLIQPVIVHPTQLLPVLPISQQQNDQKEIKNGSVLTVNTSQQLSAVYPWQTLLPLLPAVSPPSSTLSPPLSAPPDFKPTDEFDGVDGEVFAAEEDDDVFEPETVEVGYENTNGKRRSQSLSSLHGKDLPNNQKGSSRDRIRRPMNAFMIFSKRHRALVHQRHPNQDNRTVSKILGEWWYALGSEEKQKYHELATEVKEAHFKAHPEWKWCSKDRRKSSTSSVKEGRSKLGSSDEGIDGFNAEENQSNEQMQSNGFSTSKEENSEGSNAQLEVKNEPKEENQTDRKDDVFSDDEHMTKKMVICEEDPPVEIDLKCKEKVTDSDSESQSDMEPLVENKAFPQQRFSPVSQIKSNNSGEVTCRPKPIKARLPSTGIEQSSKFHQSPGDKPVSVLSYPYHSPVNPTGVSGFQPTGGAFKTMPMSPKIIKSESITSPGFLKTTVPLSPQQVQCIVPLQSGTHLQNLYIQSTGFHIPISDGNGRNIGIQPTGFQIVTSKSNMEPPLTSTVIVTKAQTVSHVPQSSKISLTPAGNQPTAPSKTSSFYTINETQISNGLEDDKEEKHIYISSNQPITTQYLRVKQESGGEEDSNQGPSENNNIPTDESENQNQAFILAPTPAQLGKAPLQRRQSQAATVTNSGSTSCKESSHINSDSSMAVEEKEDCEVPDTPGSVTGKKSFFKKNVEDGMDRVLETVNFEKKFSSLPEFKPEECQSPTAISVSSSPRVYTQNYRKKPQHRLSSTEDDGDGENTVGSTPKSTKLVGNTFFPPDFNLEAFRNDPSEGDGNSPRTPKTPGTARDGEKGHRRILEQRRQLVMQLFQEQGYFPSTQSTSAFQSLHADVFPTKSSLQLKIREVRQKVMAQGNSTPSALPSPLPSRNEPNPASNPVVSIAASTNS</sequence>
<feature type="region of interest" description="Disordered" evidence="8">
    <location>
        <begin position="900"/>
        <end position="982"/>
    </location>
</feature>
<feature type="compositionally biased region" description="Low complexity" evidence="8">
    <location>
        <begin position="393"/>
        <end position="429"/>
    </location>
</feature>
<feature type="region of interest" description="Disordered" evidence="8">
    <location>
        <begin position="1537"/>
        <end position="1639"/>
    </location>
</feature>
<feature type="compositionally biased region" description="Polar residues" evidence="8">
    <location>
        <begin position="540"/>
        <end position="560"/>
    </location>
</feature>
<dbReference type="OrthoDB" id="10051111at2759"/>
<dbReference type="Gene3D" id="1.10.30.10">
    <property type="entry name" value="High mobility group box domain"/>
    <property type="match status" value="1"/>
</dbReference>
<organism>
    <name type="scientific">Pediculus humanus subsp. corporis</name>
    <name type="common">Body louse</name>
    <dbReference type="NCBI Taxonomy" id="121224"/>
    <lineage>
        <taxon>Eukaryota</taxon>
        <taxon>Metazoa</taxon>
        <taxon>Ecdysozoa</taxon>
        <taxon>Arthropoda</taxon>
        <taxon>Hexapoda</taxon>
        <taxon>Insecta</taxon>
        <taxon>Pterygota</taxon>
        <taxon>Neoptera</taxon>
        <taxon>Paraneoptera</taxon>
        <taxon>Psocodea</taxon>
        <taxon>Troctomorpha</taxon>
        <taxon>Phthiraptera</taxon>
        <taxon>Anoplura</taxon>
        <taxon>Pediculidae</taxon>
        <taxon>Pediculus</taxon>
    </lineage>
</organism>
<dbReference type="InterPro" id="IPR036910">
    <property type="entry name" value="HMG_box_dom_sf"/>
</dbReference>
<dbReference type="OMA" id="LGSWGWE"/>
<reference evidence="11" key="3">
    <citation type="submission" date="2021-02" db="UniProtKB">
        <authorList>
            <consortium name="EnsemblMetazoa"/>
        </authorList>
    </citation>
    <scope>IDENTIFICATION</scope>
    <source>
        <strain evidence="11">USDA</strain>
    </source>
</reference>
<dbReference type="GO" id="GO:0005634">
    <property type="term" value="C:nucleus"/>
    <property type="evidence" value="ECO:0007669"/>
    <property type="project" value="UniProtKB-UniRule"/>
</dbReference>
<feature type="region of interest" description="Disordered" evidence="8">
    <location>
        <begin position="540"/>
        <end position="583"/>
    </location>
</feature>
<dbReference type="InterPro" id="IPR058606">
    <property type="entry name" value="HTH_Cic_C"/>
</dbReference>
<dbReference type="FunFam" id="1.10.30.10:FF:000010">
    <property type="entry name" value="Capicua transcriptional repressor b"/>
    <property type="match status" value="1"/>
</dbReference>
<keyword evidence="4 7" id="KW-0238">DNA-binding</keyword>
<dbReference type="InterPro" id="IPR052412">
    <property type="entry name" value="CC-Dev_Transcription_Reg"/>
</dbReference>
<feature type="region of interest" description="Disordered" evidence="8">
    <location>
        <begin position="1416"/>
        <end position="1439"/>
    </location>
</feature>
<dbReference type="InterPro" id="IPR058607">
    <property type="entry name" value="HMG-box_Cic-like"/>
</dbReference>
<keyword evidence="5" id="KW-0804">Transcription</keyword>
<feature type="DNA-binding region" description="HMG box" evidence="7">
    <location>
        <begin position="980"/>
        <end position="1048"/>
    </location>
</feature>
<keyword evidence="1" id="KW-0678">Repressor</keyword>
<dbReference type="STRING" id="121224.E0VC47"/>
<evidence type="ECO:0000313" key="12">
    <source>
        <dbReference type="Proteomes" id="UP000009046"/>
    </source>
</evidence>
<dbReference type="PANTHER" id="PTHR13059:SF13">
    <property type="entry name" value="PROTEIN CAPICUA HOMOLOG"/>
    <property type="match status" value="1"/>
</dbReference>
<dbReference type="eggNOG" id="KOG2746">
    <property type="taxonomic scope" value="Eukaryota"/>
</dbReference>
<dbReference type="GO" id="GO:0000981">
    <property type="term" value="F:DNA-binding transcription factor activity, RNA polymerase II-specific"/>
    <property type="evidence" value="ECO:0007669"/>
    <property type="project" value="TreeGrafter"/>
</dbReference>
<evidence type="ECO:0000256" key="7">
    <source>
        <dbReference type="PROSITE-ProRule" id="PRU00267"/>
    </source>
</evidence>
<feature type="compositionally biased region" description="Polar residues" evidence="8">
    <location>
        <begin position="1426"/>
        <end position="1439"/>
    </location>
</feature>
<dbReference type="Proteomes" id="UP000009046">
    <property type="component" value="Unassembled WGS sequence"/>
</dbReference>
<dbReference type="EMBL" id="AAZO01000953">
    <property type="status" value="NOT_ANNOTATED_CDS"/>
    <property type="molecule type" value="Genomic_DNA"/>
</dbReference>
<feature type="region of interest" description="Disordered" evidence="8">
    <location>
        <begin position="1457"/>
        <end position="1512"/>
    </location>
</feature>
<dbReference type="HOGENOM" id="CLU_242270_0_0_1"/>
<evidence type="ECO:0000313" key="11">
    <source>
        <dbReference type="EnsemblMetazoa" id="PHUM079880-PA"/>
    </source>
</evidence>
<dbReference type="CTD" id="8231359"/>
<evidence type="ECO:0000256" key="1">
    <source>
        <dbReference type="ARBA" id="ARBA00022491"/>
    </source>
</evidence>
<feature type="compositionally biased region" description="Polar residues" evidence="8">
    <location>
        <begin position="1586"/>
        <end position="1597"/>
    </location>
</feature>
<evidence type="ECO:0000256" key="3">
    <source>
        <dbReference type="ARBA" id="ARBA00023015"/>
    </source>
</evidence>
<dbReference type="EnsemblMetazoa" id="PHUM079880-RA">
    <property type="protein sequence ID" value="PHUM079880-PA"/>
    <property type="gene ID" value="PHUM079880"/>
</dbReference>
<feature type="compositionally biased region" description="Polar residues" evidence="8">
    <location>
        <begin position="1082"/>
        <end position="1097"/>
    </location>
</feature>
<dbReference type="CDD" id="cd21990">
    <property type="entry name" value="HMG-box_CIC-like"/>
    <property type="match status" value="1"/>
</dbReference>
<feature type="compositionally biased region" description="Polar residues" evidence="8">
    <location>
        <begin position="1713"/>
        <end position="1731"/>
    </location>
</feature>
<feature type="region of interest" description="Disordered" evidence="8">
    <location>
        <begin position="389"/>
        <end position="449"/>
    </location>
</feature>
<dbReference type="VEuPathDB" id="VectorBase:PHUM079880"/>
<dbReference type="KEGG" id="phu:Phum_PHUM079880"/>
<feature type="compositionally biased region" description="Polar residues" evidence="8">
    <location>
        <begin position="568"/>
        <end position="583"/>
    </location>
</feature>
<feature type="compositionally biased region" description="Acidic residues" evidence="8">
    <location>
        <begin position="921"/>
        <end position="943"/>
    </location>
</feature>
<feature type="compositionally biased region" description="Basic and acidic residues" evidence="8">
    <location>
        <begin position="1112"/>
        <end position="1132"/>
    </location>
</feature>
<keyword evidence="6 7" id="KW-0539">Nucleus</keyword>